<sequence length="214" mass="22718">MIAEVVEMTTQDARTSGQYDVVVVGGGAAGLSGALALARSKRSVLVVDAGQPRNASSPHAHNYLSRDGVAPGELLALGRAEVLGYGAEVRTGRARSAARTDDGGFTVELEDGTAVGARRLLVATGLTDELPDVAGVRERWGRDVLHCPYCHGYEVRDQEVGILATSAFALHGARLWRQLTDRVTLLHHTAPELTADEREELDARGVTVVEGVVE</sequence>
<keyword evidence="2 5" id="KW-0560">Oxidoreductase</keyword>
<feature type="non-terminal residue" evidence="5">
    <location>
        <position position="214"/>
    </location>
</feature>
<keyword evidence="1" id="KW-0285">Flavoprotein</keyword>
<dbReference type="EC" id="1.8.1.9" evidence="5"/>
<evidence type="ECO:0000256" key="1">
    <source>
        <dbReference type="ARBA" id="ARBA00022630"/>
    </source>
</evidence>
<dbReference type="PANTHER" id="PTHR48105">
    <property type="entry name" value="THIOREDOXIN REDUCTASE 1-RELATED-RELATED"/>
    <property type="match status" value="1"/>
</dbReference>
<dbReference type="EMBL" id="CADCUY010000182">
    <property type="protein sequence ID" value="CAA9400827.1"/>
    <property type="molecule type" value="Genomic_DNA"/>
</dbReference>
<gene>
    <name evidence="5" type="ORF">AVDCRST_MAG35-893</name>
</gene>
<organism evidence="5">
    <name type="scientific">uncultured Quadrisphaera sp</name>
    <dbReference type="NCBI Taxonomy" id="904978"/>
    <lineage>
        <taxon>Bacteria</taxon>
        <taxon>Bacillati</taxon>
        <taxon>Actinomycetota</taxon>
        <taxon>Actinomycetes</taxon>
        <taxon>Kineosporiales</taxon>
        <taxon>Kineosporiaceae</taxon>
        <taxon>Quadrisphaera</taxon>
        <taxon>environmental samples</taxon>
    </lineage>
</organism>
<dbReference type="PRINTS" id="PR00469">
    <property type="entry name" value="PNDRDTASEII"/>
</dbReference>
<dbReference type="InterPro" id="IPR023753">
    <property type="entry name" value="FAD/NAD-binding_dom"/>
</dbReference>
<dbReference type="AlphaFoldDB" id="A0A6J4NY54"/>
<dbReference type="Pfam" id="PF07992">
    <property type="entry name" value="Pyr_redox_2"/>
    <property type="match status" value="1"/>
</dbReference>
<comment type="catalytic activity">
    <reaction evidence="3">
        <text>[thioredoxin]-dithiol + NADP(+) = [thioredoxin]-disulfide + NADPH + H(+)</text>
        <dbReference type="Rhea" id="RHEA:20345"/>
        <dbReference type="Rhea" id="RHEA-COMP:10698"/>
        <dbReference type="Rhea" id="RHEA-COMP:10700"/>
        <dbReference type="ChEBI" id="CHEBI:15378"/>
        <dbReference type="ChEBI" id="CHEBI:29950"/>
        <dbReference type="ChEBI" id="CHEBI:50058"/>
        <dbReference type="ChEBI" id="CHEBI:57783"/>
        <dbReference type="ChEBI" id="CHEBI:58349"/>
        <dbReference type="EC" id="1.8.1.9"/>
    </reaction>
</comment>
<evidence type="ECO:0000259" key="4">
    <source>
        <dbReference type="Pfam" id="PF07992"/>
    </source>
</evidence>
<name>A0A6J4NY54_9ACTN</name>
<dbReference type="InterPro" id="IPR036188">
    <property type="entry name" value="FAD/NAD-bd_sf"/>
</dbReference>
<reference evidence="5" key="1">
    <citation type="submission" date="2020-02" db="EMBL/GenBank/DDBJ databases">
        <authorList>
            <person name="Meier V. D."/>
        </authorList>
    </citation>
    <scope>NUCLEOTIDE SEQUENCE</scope>
    <source>
        <strain evidence="5">AVDCRST_MAG35</strain>
    </source>
</reference>
<dbReference type="Gene3D" id="3.50.50.60">
    <property type="entry name" value="FAD/NAD(P)-binding domain"/>
    <property type="match status" value="2"/>
</dbReference>
<dbReference type="GO" id="GO:0004791">
    <property type="term" value="F:thioredoxin-disulfide reductase (NADPH) activity"/>
    <property type="evidence" value="ECO:0007669"/>
    <property type="project" value="UniProtKB-EC"/>
</dbReference>
<dbReference type="PRINTS" id="PR00368">
    <property type="entry name" value="FADPNR"/>
</dbReference>
<feature type="domain" description="FAD/NAD(P)-binding" evidence="4">
    <location>
        <begin position="19"/>
        <end position="208"/>
    </location>
</feature>
<dbReference type="InterPro" id="IPR050097">
    <property type="entry name" value="Ferredoxin-NADP_redctase_2"/>
</dbReference>
<evidence type="ECO:0000256" key="3">
    <source>
        <dbReference type="ARBA" id="ARBA00048132"/>
    </source>
</evidence>
<protein>
    <submittedName>
        <fullName evidence="5">Thioredoxin reductase</fullName>
        <ecNumber evidence="5">1.8.1.9</ecNumber>
    </submittedName>
</protein>
<dbReference type="SUPFAM" id="SSF51905">
    <property type="entry name" value="FAD/NAD(P)-binding domain"/>
    <property type="match status" value="1"/>
</dbReference>
<proteinExistence type="predicted"/>
<evidence type="ECO:0000313" key="5">
    <source>
        <dbReference type="EMBL" id="CAA9400827.1"/>
    </source>
</evidence>
<evidence type="ECO:0000256" key="2">
    <source>
        <dbReference type="ARBA" id="ARBA00023002"/>
    </source>
</evidence>
<accession>A0A6J4NY54</accession>